<dbReference type="PANTHER" id="PTHR34383">
    <property type="entry name" value="POLYPHOSPHATE:AMP PHOSPHOTRANSFERASE-RELATED"/>
    <property type="match status" value="1"/>
</dbReference>
<evidence type="ECO:0000259" key="5">
    <source>
        <dbReference type="Pfam" id="PF03976"/>
    </source>
</evidence>
<organism evidence="6 7">
    <name type="scientific">Vibrio maritimus</name>
    <dbReference type="NCBI Taxonomy" id="990268"/>
    <lineage>
        <taxon>Bacteria</taxon>
        <taxon>Pseudomonadati</taxon>
        <taxon>Pseudomonadota</taxon>
        <taxon>Gammaproteobacteria</taxon>
        <taxon>Vibrionales</taxon>
        <taxon>Vibrionaceae</taxon>
        <taxon>Vibrio</taxon>
    </lineage>
</organism>
<comment type="function">
    <text evidence="4">Uses inorganic polyphosphate (polyP) as a donor to convert GDP to GTP or ADP to ATP.</text>
</comment>
<dbReference type="Pfam" id="PF03976">
    <property type="entry name" value="PPK2"/>
    <property type="match status" value="1"/>
</dbReference>
<dbReference type="InterPro" id="IPR027417">
    <property type="entry name" value="P-loop_NTPase"/>
</dbReference>
<proteinExistence type="inferred from homology"/>
<dbReference type="EMBL" id="BBMR01000003">
    <property type="protein sequence ID" value="GAL18694.1"/>
    <property type="molecule type" value="Genomic_DNA"/>
</dbReference>
<evidence type="ECO:0000256" key="2">
    <source>
        <dbReference type="ARBA" id="ARBA00022679"/>
    </source>
</evidence>
<dbReference type="Gene3D" id="3.40.50.300">
    <property type="entry name" value="P-loop containing nucleotide triphosphate hydrolases"/>
    <property type="match status" value="1"/>
</dbReference>
<name>A0A090RWT6_9VIBR</name>
<evidence type="ECO:0000313" key="6">
    <source>
        <dbReference type="EMBL" id="GAL18694.1"/>
    </source>
</evidence>
<dbReference type="GO" id="GO:0006793">
    <property type="term" value="P:phosphorus metabolic process"/>
    <property type="evidence" value="ECO:0007669"/>
    <property type="project" value="InterPro"/>
</dbReference>
<comment type="caution">
    <text evidence="6">The sequence shown here is derived from an EMBL/GenBank/DDBJ whole genome shotgun (WGS) entry which is preliminary data.</text>
</comment>
<gene>
    <name evidence="6" type="ORF">JCM19235_2117</name>
</gene>
<reference evidence="6 7" key="1">
    <citation type="submission" date="2014-09" db="EMBL/GenBank/DDBJ databases">
        <title>Vibrio maritimus JCM 19235. (C45) whole genome shotgun sequence.</title>
        <authorList>
            <person name="Sawabe T."/>
            <person name="Meirelles P."/>
            <person name="Nakanishi M."/>
            <person name="Sayaka M."/>
            <person name="Hattori M."/>
            <person name="Ohkuma M."/>
        </authorList>
    </citation>
    <scope>NUCLEOTIDE SEQUENCE [LARGE SCALE GENOMIC DNA]</scope>
    <source>
        <strain evidence="7">JCM19235</strain>
    </source>
</reference>
<dbReference type="GO" id="GO:0008976">
    <property type="term" value="F:polyphosphate kinase activity"/>
    <property type="evidence" value="ECO:0007669"/>
    <property type="project" value="UniProtKB-UniRule"/>
</dbReference>
<dbReference type="PIRSF" id="PIRSF028756">
    <property type="entry name" value="PPK2_prd"/>
    <property type="match status" value="1"/>
</dbReference>
<keyword evidence="3 4" id="KW-0418">Kinase</keyword>
<dbReference type="Proteomes" id="UP000029228">
    <property type="component" value="Unassembled WGS sequence"/>
</dbReference>
<dbReference type="InterPro" id="IPR022488">
    <property type="entry name" value="PPK2-related"/>
</dbReference>
<dbReference type="SUPFAM" id="SSF52540">
    <property type="entry name" value="P-loop containing nucleoside triphosphate hydrolases"/>
    <property type="match status" value="1"/>
</dbReference>
<dbReference type="EC" id="2.7.4.-" evidence="4"/>
<protein>
    <recommendedName>
        <fullName evidence="4">ADP/GDP-polyphosphate phosphotransferase</fullName>
        <ecNumber evidence="4">2.7.4.-</ecNumber>
    </recommendedName>
    <alternativeName>
        <fullName evidence="4">Polyphosphate kinase PPK2</fullName>
    </alternativeName>
</protein>
<accession>A0A090RWT6</accession>
<sequence>MRKKEYKIRLKELQEELVQLQGHIIKNGLKVVIVFEGRDSAGKGGSIKRIVDKLDPNHFRVVAKGKPTDAEEKQWYFQRWVKEMPSEGEIVLFDRSWYTRAGVESVMNFACEEQVGSFLKDCPVFEKSLVRQGVIVLKYWLSITHQTQEDRFHERLNKITKRWKLSPMDLKSRYKWKQYTRAKERMFRKTHTKHSPWHVIDNNCKRTGRLNLIQHILNQFDFERTALIQESLPEVTIHKCEPNPEFESLRVCSL</sequence>
<dbReference type="STRING" id="990268.JCM19235_2117"/>
<dbReference type="PANTHER" id="PTHR34383:SF1">
    <property type="entry name" value="ADP-POLYPHOSPHATE PHOSPHOTRANSFERASE"/>
    <property type="match status" value="1"/>
</dbReference>
<dbReference type="InterPro" id="IPR022486">
    <property type="entry name" value="PPK2_PA0141"/>
</dbReference>
<feature type="domain" description="Polyphosphate kinase-2-related" evidence="5">
    <location>
        <begin position="2"/>
        <end position="223"/>
    </location>
</feature>
<keyword evidence="7" id="KW-1185">Reference proteome</keyword>
<evidence type="ECO:0000256" key="3">
    <source>
        <dbReference type="ARBA" id="ARBA00022777"/>
    </source>
</evidence>
<reference evidence="6 7" key="2">
    <citation type="submission" date="2014-09" db="EMBL/GenBank/DDBJ databases">
        <authorList>
            <consortium name="NBRP consortium"/>
            <person name="Sawabe T."/>
            <person name="Meirelles P."/>
            <person name="Nakanishi M."/>
            <person name="Sayaka M."/>
            <person name="Hattori M."/>
            <person name="Ohkuma M."/>
        </authorList>
    </citation>
    <scope>NUCLEOTIDE SEQUENCE [LARGE SCALE GENOMIC DNA]</scope>
    <source>
        <strain evidence="7">JCM19235</strain>
    </source>
</reference>
<dbReference type="AlphaFoldDB" id="A0A090RWT6"/>
<evidence type="ECO:0000313" key="7">
    <source>
        <dbReference type="Proteomes" id="UP000029228"/>
    </source>
</evidence>
<dbReference type="OrthoDB" id="9775224at2"/>
<dbReference type="InterPro" id="IPR016898">
    <property type="entry name" value="Polyphosphate_phosphotransfera"/>
</dbReference>
<evidence type="ECO:0000256" key="1">
    <source>
        <dbReference type="ARBA" id="ARBA00009924"/>
    </source>
</evidence>
<dbReference type="NCBIfam" id="TIGR03707">
    <property type="entry name" value="PPK2_P_aer"/>
    <property type="match status" value="1"/>
</dbReference>
<evidence type="ECO:0000256" key="4">
    <source>
        <dbReference type="RuleBase" id="RU369062"/>
    </source>
</evidence>
<keyword evidence="2 4" id="KW-0808">Transferase</keyword>
<comment type="similarity">
    <text evidence="1 4">Belongs to the polyphosphate kinase 2 (PPK2) family. Class I subfamily.</text>
</comment>
<comment type="subunit">
    <text evidence="4">Homotetramer.</text>
</comment>